<dbReference type="PANTHER" id="PTHR33452">
    <property type="entry name" value="OXIDOREDUCTASE CATD-RELATED"/>
    <property type="match status" value="1"/>
</dbReference>
<comment type="subcellular location">
    <subcellularLocation>
        <location evidence="1">Cell membrane</location>
        <topology evidence="1">Multi-pass membrane protein</topology>
    </subcellularLocation>
</comment>
<comment type="similarity">
    <text evidence="2">Belongs to the DoxX family.</text>
</comment>
<evidence type="ECO:0000256" key="7">
    <source>
        <dbReference type="SAM" id="Phobius"/>
    </source>
</evidence>
<feature type="transmembrane region" description="Helical" evidence="7">
    <location>
        <begin position="21"/>
        <end position="44"/>
    </location>
</feature>
<proteinExistence type="inferred from homology"/>
<keyword evidence="5 7" id="KW-1133">Transmembrane helix</keyword>
<feature type="transmembrane region" description="Helical" evidence="7">
    <location>
        <begin position="64"/>
        <end position="84"/>
    </location>
</feature>
<evidence type="ECO:0000256" key="1">
    <source>
        <dbReference type="ARBA" id="ARBA00004651"/>
    </source>
</evidence>
<dbReference type="Proteomes" id="UP000249185">
    <property type="component" value="Unassembled WGS sequence"/>
</dbReference>
<dbReference type="Pfam" id="PF07681">
    <property type="entry name" value="DoxX"/>
    <property type="match status" value="1"/>
</dbReference>
<dbReference type="PANTHER" id="PTHR33452:SF1">
    <property type="entry name" value="INNER MEMBRANE PROTEIN YPHA-RELATED"/>
    <property type="match status" value="1"/>
</dbReference>
<feature type="transmembrane region" description="Helical" evidence="7">
    <location>
        <begin position="160"/>
        <end position="179"/>
    </location>
</feature>
<evidence type="ECO:0000256" key="3">
    <source>
        <dbReference type="ARBA" id="ARBA00022475"/>
    </source>
</evidence>
<evidence type="ECO:0000313" key="8">
    <source>
        <dbReference type="EMBL" id="PZQ46132.1"/>
    </source>
</evidence>
<organism evidence="8 9">
    <name type="scientific">Rhodovulum sulfidophilum</name>
    <name type="common">Rhodobacter sulfidophilus</name>
    <dbReference type="NCBI Taxonomy" id="35806"/>
    <lineage>
        <taxon>Bacteria</taxon>
        <taxon>Pseudomonadati</taxon>
        <taxon>Pseudomonadota</taxon>
        <taxon>Alphaproteobacteria</taxon>
        <taxon>Rhodobacterales</taxon>
        <taxon>Paracoccaceae</taxon>
        <taxon>Rhodovulum</taxon>
    </lineage>
</organism>
<keyword evidence="6 7" id="KW-0472">Membrane</keyword>
<gene>
    <name evidence="8" type="ORF">DI556_21110</name>
</gene>
<name>A0A2W5MY35_RHOSU</name>
<feature type="transmembrane region" description="Helical" evidence="7">
    <location>
        <begin position="91"/>
        <end position="107"/>
    </location>
</feature>
<evidence type="ECO:0000256" key="2">
    <source>
        <dbReference type="ARBA" id="ARBA00006679"/>
    </source>
</evidence>
<dbReference type="EMBL" id="QFPW01000030">
    <property type="protein sequence ID" value="PZQ46132.1"/>
    <property type="molecule type" value="Genomic_DNA"/>
</dbReference>
<evidence type="ECO:0000256" key="4">
    <source>
        <dbReference type="ARBA" id="ARBA00022692"/>
    </source>
</evidence>
<comment type="caution">
    <text evidence="8">The sequence shown here is derived from an EMBL/GenBank/DDBJ whole genome shotgun (WGS) entry which is preliminary data.</text>
</comment>
<keyword evidence="4 7" id="KW-0812">Transmembrane</keyword>
<protein>
    <submittedName>
        <fullName evidence="8">DoxX family protein</fullName>
    </submittedName>
</protein>
<dbReference type="InterPro" id="IPR051907">
    <property type="entry name" value="DoxX-like_oxidoreductase"/>
</dbReference>
<dbReference type="AlphaFoldDB" id="A0A2W5MY35"/>
<evidence type="ECO:0000256" key="6">
    <source>
        <dbReference type="ARBA" id="ARBA00023136"/>
    </source>
</evidence>
<reference evidence="8 9" key="1">
    <citation type="submission" date="2017-08" db="EMBL/GenBank/DDBJ databases">
        <title>Infants hospitalized years apart are colonized by the same room-sourced microbial strains.</title>
        <authorList>
            <person name="Brooks B."/>
            <person name="Olm M.R."/>
            <person name="Firek B.A."/>
            <person name="Baker R."/>
            <person name="Thomas B.C."/>
            <person name="Morowitz M.J."/>
            <person name="Banfield J.F."/>
        </authorList>
    </citation>
    <scope>NUCLEOTIDE SEQUENCE [LARGE SCALE GENOMIC DNA]</scope>
    <source>
        <strain evidence="8">S2_005_002_R2_34</strain>
    </source>
</reference>
<accession>A0A2W5MY35</accession>
<evidence type="ECO:0000313" key="9">
    <source>
        <dbReference type="Proteomes" id="UP000249185"/>
    </source>
</evidence>
<dbReference type="InterPro" id="IPR032808">
    <property type="entry name" value="DoxX"/>
</dbReference>
<sequence length="187" mass="20439">MTSSPRERLIIPILAPFYHAVAQPFGWVALRLLVGGFLVIEGWPKILAPMSQVGFVEAMGFHPGWLFSPMLALMQFFGGLMIMAGLLTRPMALANAVMLVITLYYHVTRPFGDALLTPEGIAFLQDNLQYLTQAGQRRLLPDGGAAFLELVQGKAEYASIFWAASAAIIAAFGGGKYSVDRMIGREF</sequence>
<dbReference type="GO" id="GO:0005886">
    <property type="term" value="C:plasma membrane"/>
    <property type="evidence" value="ECO:0007669"/>
    <property type="project" value="UniProtKB-SubCell"/>
</dbReference>
<evidence type="ECO:0000256" key="5">
    <source>
        <dbReference type="ARBA" id="ARBA00022989"/>
    </source>
</evidence>
<keyword evidence="3" id="KW-1003">Cell membrane</keyword>